<protein>
    <submittedName>
        <fullName evidence="2">GIY-YIG nuclease family protein</fullName>
    </submittedName>
</protein>
<organism evidence="2 3">
    <name type="scientific">Nocardioides eburneiflavus</name>
    <dbReference type="NCBI Taxonomy" id="2518372"/>
    <lineage>
        <taxon>Bacteria</taxon>
        <taxon>Bacillati</taxon>
        <taxon>Actinomycetota</taxon>
        <taxon>Actinomycetes</taxon>
        <taxon>Propionibacteriales</taxon>
        <taxon>Nocardioidaceae</taxon>
        <taxon>Nocardioides</taxon>
    </lineage>
</organism>
<dbReference type="Gene3D" id="3.40.1440.10">
    <property type="entry name" value="GIY-YIG endonuclease"/>
    <property type="match status" value="1"/>
</dbReference>
<dbReference type="InterPro" id="IPR035901">
    <property type="entry name" value="GIY-YIG_endonuc_sf"/>
</dbReference>
<evidence type="ECO:0000259" key="1">
    <source>
        <dbReference type="PROSITE" id="PS50164"/>
    </source>
</evidence>
<dbReference type="EMBL" id="SRRO01000001">
    <property type="protein sequence ID" value="TGN66782.1"/>
    <property type="molecule type" value="Genomic_DNA"/>
</dbReference>
<gene>
    <name evidence="2" type="ORF">EXE59_09930</name>
</gene>
<dbReference type="AlphaFoldDB" id="A0A4Z1CP91"/>
<dbReference type="CDD" id="cd10446">
    <property type="entry name" value="GIY-YIG_unchar_1"/>
    <property type="match status" value="1"/>
</dbReference>
<accession>A0A4Z1CP91</accession>
<dbReference type="Proteomes" id="UP000297496">
    <property type="component" value="Unassembled WGS sequence"/>
</dbReference>
<comment type="caution">
    <text evidence="2">The sequence shown here is derived from an EMBL/GenBank/DDBJ whole genome shotgun (WGS) entry which is preliminary data.</text>
</comment>
<dbReference type="PROSITE" id="PS50164">
    <property type="entry name" value="GIY_YIG"/>
    <property type="match status" value="1"/>
</dbReference>
<evidence type="ECO:0000313" key="2">
    <source>
        <dbReference type="EMBL" id="TGN66782.1"/>
    </source>
</evidence>
<dbReference type="SUPFAM" id="SSF82771">
    <property type="entry name" value="GIY-YIG endonuclease"/>
    <property type="match status" value="1"/>
</dbReference>
<dbReference type="InterPro" id="IPR000305">
    <property type="entry name" value="GIY-YIG_endonuc"/>
</dbReference>
<name>A0A4Z1CP91_9ACTN</name>
<feature type="domain" description="GIY-YIG" evidence="1">
    <location>
        <begin position="183"/>
        <end position="276"/>
    </location>
</feature>
<proteinExistence type="predicted"/>
<evidence type="ECO:0000313" key="3">
    <source>
        <dbReference type="Proteomes" id="UP000297496"/>
    </source>
</evidence>
<keyword evidence="3" id="KW-1185">Reference proteome</keyword>
<sequence>MVTTNLSPSGDLNLGHLFAACGLDPKDVLVVRHTYNDDGLRRGETTFENVLAYTREQRLRFGANQPRIWLNFLAEGGRRCRFWGAFENHGEVVEERTDTTRSFDLGRSDVMVALTGRLVTEWSRDPINWAKPGATAAAFPVVEIADPQDVAFPGFDRLVLTQGDLRMIVEDSRYAAWRTALGSVQGVYLIADTSTGEQYVGKADGGERILGRWMQYAQNGHGGNVALRALAADDTDYPRHFIFSLLRVFGPDTPAREVDEAEAHFKRALLTREHGMNRN</sequence>
<reference evidence="2 3" key="1">
    <citation type="submission" date="2019-04" db="EMBL/GenBank/DDBJ databases">
        <title>Three New Species of Nocardioides, Nocardioides euryhalodurans sp. nov., Nocardioides seonyuensis sp. nov. and Nocardioides eburneoflavus sp. nov. Isolated from Soil.</title>
        <authorList>
            <person name="Roh S.G."/>
            <person name="Lee C."/>
            <person name="Kim M.-K."/>
            <person name="Kim S.B."/>
        </authorList>
    </citation>
    <scope>NUCLEOTIDE SEQUENCE [LARGE SCALE GENOMIC DNA]</scope>
    <source>
        <strain evidence="2 3">MMS17-SY213</strain>
    </source>
</reference>
<dbReference type="OrthoDB" id="89044at2"/>